<feature type="domain" description="HYR" evidence="5">
    <location>
        <begin position="25"/>
        <end position="106"/>
    </location>
</feature>
<feature type="domain" description="Fibronectin type-III" evidence="6">
    <location>
        <begin position="368"/>
        <end position="463"/>
    </location>
</feature>
<feature type="domain" description="HYR" evidence="5">
    <location>
        <begin position="189"/>
        <end position="271"/>
    </location>
</feature>
<evidence type="ECO:0000256" key="1">
    <source>
        <dbReference type="ARBA" id="ARBA00022737"/>
    </source>
</evidence>
<reference evidence="8" key="1">
    <citation type="submission" date="2025-08" db="UniProtKB">
        <authorList>
            <consortium name="RefSeq"/>
        </authorList>
    </citation>
    <scope>IDENTIFICATION</scope>
</reference>
<feature type="domain" description="Fibronectin type-III" evidence="6">
    <location>
        <begin position="274"/>
        <end position="367"/>
    </location>
</feature>
<evidence type="ECO:0000256" key="4">
    <source>
        <dbReference type="SAM" id="SignalP"/>
    </source>
</evidence>
<sequence>MALVVVMILVYATVFFAEIAAQTWRSSSEYVVLDCPKGLSVPTEIGRPWSRVTWMEPRFIDPDGVEVLPARISHNPGERFPVGTHTVKYTLVEGNHKVTCSFIVRVDDEEPPRIVNCPSDITVPADRGSTSRSSVSWDMPLATDNFRVKYFGSSKPVGSSFAMGYTRVTYTAVDLKGNQAKCTFNVIVTDDESPILEGCPAEALTYVPPMANGGPVSWTPPQGIDNSGPPQITCTRSRGENFPLGQTEVVYTATDAAGNTATCSFKAVVKVEVPGSKIFLRNRTSTELEISWPQHVNQKASSYLIYIWPVGTSQPLASDHRYHPINWRESFTTRTLRGLSPGTSYNIRVYVTGVGERLYARLRTRPNAPSGFTFIAESLDSTSVVLSWQPPAGNFDQYQVSYHVVTSDTVSTLRLLDKRVVKKPVNDLDPGTTYIFTLVSVSGVGESKSTSVPTTLTIRTAPLPHSQILLPKVTATSIQIVARLVPAITTQILRQFDRGSFPNSGRVVRPSAEDEADDYHSSDGYVVVIYSNYSDVFTDVIFESGTLEYEFTSLAPTTLYMIRIIPSDASGEVLEKTAMTRPMTVTDLTLHKVTNSSITITWSPPKGHFEQFKVTYAPTKLEDVAPTMVDECQVTINRLVPMTTYVVSVVTIYGVLTSDPAEIEVTPGVDKANAVLVLNESSCISPILASSFLAAILMFIGIYFCRLKLCYKYISIHRRHTEENTYENPTRPNSDYMSSPPYQNTESSDSMTSLIRSPPRPISVSGYMYPPIPRGLFSRGKRPSSGSKENDSTGSPIYYNVKEANS</sequence>
<evidence type="ECO:0000259" key="5">
    <source>
        <dbReference type="PROSITE" id="PS50825"/>
    </source>
</evidence>
<feature type="transmembrane region" description="Helical" evidence="3">
    <location>
        <begin position="687"/>
        <end position="709"/>
    </location>
</feature>
<keyword evidence="1" id="KW-0677">Repeat</keyword>
<feature type="domain" description="Fibronectin type-III" evidence="6">
    <location>
        <begin position="584"/>
        <end position="672"/>
    </location>
</feature>
<dbReference type="Pfam" id="PF00041">
    <property type="entry name" value="fn3"/>
    <property type="match status" value="3"/>
</dbReference>
<dbReference type="InterPro" id="IPR013783">
    <property type="entry name" value="Ig-like_fold"/>
</dbReference>
<dbReference type="OMA" id="HNPGERF"/>
<dbReference type="OrthoDB" id="261433at2759"/>
<dbReference type="InterPro" id="IPR003410">
    <property type="entry name" value="HYR_dom"/>
</dbReference>
<dbReference type="KEGG" id="aplc:110991167"/>
<feature type="signal peptide" evidence="4">
    <location>
        <begin position="1"/>
        <end position="21"/>
    </location>
</feature>
<evidence type="ECO:0000256" key="2">
    <source>
        <dbReference type="SAM" id="MobiDB-lite"/>
    </source>
</evidence>
<dbReference type="RefSeq" id="XP_022112077.1">
    <property type="nucleotide sequence ID" value="XM_022256385.1"/>
</dbReference>
<evidence type="ECO:0000313" key="8">
    <source>
        <dbReference type="RefSeq" id="XP_022112077.1"/>
    </source>
</evidence>
<evidence type="ECO:0000259" key="6">
    <source>
        <dbReference type="PROSITE" id="PS50853"/>
    </source>
</evidence>
<dbReference type="Pfam" id="PF02494">
    <property type="entry name" value="HYR"/>
    <property type="match status" value="3"/>
</dbReference>
<keyword evidence="3" id="KW-0812">Transmembrane</keyword>
<keyword evidence="7" id="KW-1185">Reference proteome</keyword>
<organism evidence="7 8">
    <name type="scientific">Acanthaster planci</name>
    <name type="common">Crown-of-thorns starfish</name>
    <dbReference type="NCBI Taxonomy" id="133434"/>
    <lineage>
        <taxon>Eukaryota</taxon>
        <taxon>Metazoa</taxon>
        <taxon>Echinodermata</taxon>
        <taxon>Eleutherozoa</taxon>
        <taxon>Asterozoa</taxon>
        <taxon>Asteroidea</taxon>
        <taxon>Valvatacea</taxon>
        <taxon>Valvatida</taxon>
        <taxon>Acanthasteridae</taxon>
        <taxon>Acanthaster</taxon>
    </lineage>
</organism>
<feature type="region of interest" description="Disordered" evidence="2">
    <location>
        <begin position="722"/>
        <end position="806"/>
    </location>
</feature>
<dbReference type="PROSITE" id="PS50825">
    <property type="entry name" value="HYR"/>
    <property type="match status" value="3"/>
</dbReference>
<dbReference type="PANTHER" id="PTHR24273">
    <property type="entry name" value="FI04643P-RELATED"/>
    <property type="match status" value="1"/>
</dbReference>
<feature type="compositionally biased region" description="Polar residues" evidence="2">
    <location>
        <begin position="726"/>
        <end position="755"/>
    </location>
</feature>
<keyword evidence="3" id="KW-0472">Membrane</keyword>
<dbReference type="InterPro" id="IPR036116">
    <property type="entry name" value="FN3_sf"/>
</dbReference>
<dbReference type="InterPro" id="IPR003961">
    <property type="entry name" value="FN3_dom"/>
</dbReference>
<evidence type="ECO:0000313" key="7">
    <source>
        <dbReference type="Proteomes" id="UP000694845"/>
    </source>
</evidence>
<evidence type="ECO:0000256" key="3">
    <source>
        <dbReference type="SAM" id="Phobius"/>
    </source>
</evidence>
<dbReference type="Proteomes" id="UP000694845">
    <property type="component" value="Unplaced"/>
</dbReference>
<dbReference type="SUPFAM" id="SSF49265">
    <property type="entry name" value="Fibronectin type III"/>
    <property type="match status" value="2"/>
</dbReference>
<dbReference type="AlphaFoldDB" id="A0A8B8A3X1"/>
<feature type="compositionally biased region" description="Polar residues" evidence="2">
    <location>
        <begin position="784"/>
        <end position="795"/>
    </location>
</feature>
<feature type="domain" description="HYR" evidence="5">
    <location>
        <begin position="107"/>
        <end position="188"/>
    </location>
</feature>
<accession>A0A8B8A3X1</accession>
<dbReference type="PROSITE" id="PS50853">
    <property type="entry name" value="FN3"/>
    <property type="match status" value="3"/>
</dbReference>
<feature type="chain" id="PRO_5034667111" evidence="4">
    <location>
        <begin position="22"/>
        <end position="806"/>
    </location>
</feature>
<dbReference type="SMART" id="SM00060">
    <property type="entry name" value="FN3"/>
    <property type="match status" value="5"/>
</dbReference>
<gene>
    <name evidence="8" type="primary">LOC110991167</name>
</gene>
<keyword evidence="3" id="KW-1133">Transmembrane helix</keyword>
<dbReference type="CDD" id="cd00063">
    <property type="entry name" value="FN3"/>
    <property type="match status" value="3"/>
</dbReference>
<dbReference type="Gene3D" id="2.60.40.10">
    <property type="entry name" value="Immunoglobulins"/>
    <property type="match status" value="3"/>
</dbReference>
<name>A0A8B8A3X1_ACAPL</name>
<dbReference type="GeneID" id="110991167"/>
<keyword evidence="4" id="KW-0732">Signal</keyword>
<proteinExistence type="predicted"/>
<dbReference type="PANTHER" id="PTHR24273:SF32">
    <property type="entry name" value="HYALIN"/>
    <property type="match status" value="1"/>
</dbReference>
<protein>
    <submittedName>
        <fullName evidence="8">Tenascin-R-like</fullName>
    </submittedName>
</protein>